<dbReference type="RefSeq" id="XP_040727700.1">
    <property type="nucleotide sequence ID" value="XM_040866041.1"/>
</dbReference>
<evidence type="ECO:0000313" key="3">
    <source>
        <dbReference type="Proteomes" id="UP000193685"/>
    </source>
</evidence>
<evidence type="ECO:0000256" key="1">
    <source>
        <dbReference type="SAM" id="SignalP"/>
    </source>
</evidence>
<name>A0A1Y2FU72_PROLT</name>
<gene>
    <name evidence="2" type="ORF">BCR37DRAFT_127087</name>
</gene>
<reference evidence="2 3" key="1">
    <citation type="submission" date="2016-07" db="EMBL/GenBank/DDBJ databases">
        <title>Pervasive Adenine N6-methylation of Active Genes in Fungi.</title>
        <authorList>
            <consortium name="DOE Joint Genome Institute"/>
            <person name="Mondo S.J."/>
            <person name="Dannebaum R.O."/>
            <person name="Kuo R.C."/>
            <person name="Labutti K."/>
            <person name="Haridas S."/>
            <person name="Kuo A."/>
            <person name="Salamov A."/>
            <person name="Ahrendt S.R."/>
            <person name="Lipzen A."/>
            <person name="Sullivan W."/>
            <person name="Andreopoulos W.B."/>
            <person name="Clum A."/>
            <person name="Lindquist E."/>
            <person name="Daum C."/>
            <person name="Ramamoorthy G.K."/>
            <person name="Gryganskyi A."/>
            <person name="Culley D."/>
            <person name="Magnuson J.K."/>
            <person name="James T.Y."/>
            <person name="O'Malley M.A."/>
            <person name="Stajich J.E."/>
            <person name="Spatafora J.W."/>
            <person name="Visel A."/>
            <person name="Grigoriev I.V."/>
        </authorList>
    </citation>
    <scope>NUCLEOTIDE SEQUENCE [LARGE SCALE GENOMIC DNA]</scope>
    <source>
        <strain evidence="2 3">12-1054</strain>
    </source>
</reference>
<proteinExistence type="predicted"/>
<feature type="chain" id="PRO_5013050651" evidence="1">
    <location>
        <begin position="23"/>
        <end position="144"/>
    </location>
</feature>
<keyword evidence="3" id="KW-1185">Reference proteome</keyword>
<keyword evidence="1" id="KW-0732">Signal</keyword>
<feature type="signal peptide" evidence="1">
    <location>
        <begin position="1"/>
        <end position="22"/>
    </location>
</feature>
<evidence type="ECO:0000313" key="2">
    <source>
        <dbReference type="EMBL" id="ORY86844.1"/>
    </source>
</evidence>
<organism evidence="2 3">
    <name type="scientific">Protomyces lactucae-debilis</name>
    <dbReference type="NCBI Taxonomy" id="2754530"/>
    <lineage>
        <taxon>Eukaryota</taxon>
        <taxon>Fungi</taxon>
        <taxon>Dikarya</taxon>
        <taxon>Ascomycota</taxon>
        <taxon>Taphrinomycotina</taxon>
        <taxon>Taphrinomycetes</taxon>
        <taxon>Taphrinales</taxon>
        <taxon>Protomycetaceae</taxon>
        <taxon>Protomyces</taxon>
    </lineage>
</organism>
<sequence length="144" mass="15450">MQSPSILLTLFCLALSTSIALSINSRTPLSLLRLSDGQGLYYNATSTRSGSAQSTSSEIPARNITHASAGNLILATSVNWTLPLLLNTTTILATATRTNETTRSSQDTHGDIRSTTRALAPQWTSLITMQSSARPTRTPVVRFV</sequence>
<dbReference type="EMBL" id="MCFI01000002">
    <property type="protein sequence ID" value="ORY86844.1"/>
    <property type="molecule type" value="Genomic_DNA"/>
</dbReference>
<dbReference type="GeneID" id="63782640"/>
<comment type="caution">
    <text evidence="2">The sequence shown here is derived from an EMBL/GenBank/DDBJ whole genome shotgun (WGS) entry which is preliminary data.</text>
</comment>
<dbReference type="Proteomes" id="UP000193685">
    <property type="component" value="Unassembled WGS sequence"/>
</dbReference>
<dbReference type="AlphaFoldDB" id="A0A1Y2FU72"/>
<accession>A0A1Y2FU72</accession>
<protein>
    <submittedName>
        <fullName evidence="2">Uncharacterized protein</fullName>
    </submittedName>
</protein>